<accession>A0A6G4ZYT9</accession>
<keyword evidence="1" id="KW-0812">Transmembrane</keyword>
<protein>
    <submittedName>
        <fullName evidence="3">Putative inducible metalloproteinase</fullName>
    </submittedName>
</protein>
<evidence type="ECO:0000259" key="2">
    <source>
        <dbReference type="Pfam" id="PF01826"/>
    </source>
</evidence>
<dbReference type="AlphaFoldDB" id="A0A6G4ZYT9"/>
<evidence type="ECO:0000313" key="3">
    <source>
        <dbReference type="EMBL" id="NIE43925.1"/>
    </source>
</evidence>
<keyword evidence="1" id="KW-1133">Transmembrane helix</keyword>
<name>A0A6G4ZYT9_RHIMP</name>
<dbReference type="Gene3D" id="2.10.25.10">
    <property type="entry name" value="Laminin"/>
    <property type="match status" value="1"/>
</dbReference>
<dbReference type="Pfam" id="PF01826">
    <property type="entry name" value="TIL"/>
    <property type="match status" value="1"/>
</dbReference>
<dbReference type="SUPFAM" id="SSF57567">
    <property type="entry name" value="Serine protease inhibitors"/>
    <property type="match status" value="1"/>
</dbReference>
<feature type="domain" description="TIL" evidence="2">
    <location>
        <begin position="70"/>
        <end position="126"/>
    </location>
</feature>
<dbReference type="InterPro" id="IPR002919">
    <property type="entry name" value="TIL_dom"/>
</dbReference>
<proteinExistence type="predicted"/>
<feature type="transmembrane region" description="Helical" evidence="1">
    <location>
        <begin position="46"/>
        <end position="63"/>
    </location>
</feature>
<dbReference type="InterPro" id="IPR036084">
    <property type="entry name" value="Ser_inhib-like_sf"/>
</dbReference>
<organism evidence="3">
    <name type="scientific">Rhipicephalus microplus</name>
    <name type="common">Cattle tick</name>
    <name type="synonym">Boophilus microplus</name>
    <dbReference type="NCBI Taxonomy" id="6941"/>
    <lineage>
        <taxon>Eukaryota</taxon>
        <taxon>Metazoa</taxon>
        <taxon>Ecdysozoa</taxon>
        <taxon>Arthropoda</taxon>
        <taxon>Chelicerata</taxon>
        <taxon>Arachnida</taxon>
        <taxon>Acari</taxon>
        <taxon>Parasitiformes</taxon>
        <taxon>Ixodida</taxon>
        <taxon>Ixodoidea</taxon>
        <taxon>Ixodidae</taxon>
        <taxon>Rhipicephalinae</taxon>
        <taxon>Rhipicephalus</taxon>
        <taxon>Boophilus</taxon>
    </lineage>
</organism>
<keyword evidence="1" id="KW-0472">Membrane</keyword>
<evidence type="ECO:0000256" key="1">
    <source>
        <dbReference type="SAM" id="Phobius"/>
    </source>
</evidence>
<sequence length="130" mass="14280">MLPRDDCACGGSAGQKITQEFCVHHLDGRTAVDRSSPTMNLLSTRLAASCLVITATLLLLNFAQAIGRSCPHGELYQACASRDCAEKTCGRMTRPENCTIECVSGCFCAQRQYRNKKGRCVTFEECLKEH</sequence>
<dbReference type="CDD" id="cd19941">
    <property type="entry name" value="TIL"/>
    <property type="match status" value="1"/>
</dbReference>
<reference evidence="3" key="1">
    <citation type="submission" date="2020-03" db="EMBL/GenBank/DDBJ databases">
        <title>A transcriptome and proteome of the tick Rhipicephalus microplus shaped by the genetic composition of its hosts and developmental stage.</title>
        <authorList>
            <person name="Garcia G.R."/>
            <person name="Ribeiro J.M.C."/>
            <person name="Maruyama S.R."/>
            <person name="Gardinasse L.G."/>
            <person name="Nelson K."/>
            <person name="Ferreira B.R."/>
            <person name="Andrade T.G."/>
            <person name="Santos I.K.F.M."/>
        </authorList>
    </citation>
    <scope>NUCLEOTIDE SEQUENCE</scope>
    <source>
        <strain evidence="3">NSGR</strain>
        <tissue evidence="3">Salivary glands</tissue>
    </source>
</reference>
<dbReference type="EMBL" id="GIKN01001652">
    <property type="protein sequence ID" value="NIE43925.1"/>
    <property type="molecule type" value="Transcribed_RNA"/>
</dbReference>